<evidence type="ECO:0000256" key="3">
    <source>
        <dbReference type="ARBA" id="ARBA00022296"/>
    </source>
</evidence>
<sequence>MFKNLLIHRLLPGWSPELVRDEAALQSQAFVPCGASQPFSSGWVPPRGEPHGPLIESVGGHWILQLRTEQRLLPASVVKDRMEEIAEDVERSTGRKPGKKQMRELKEQAVLELLPRAFTRHSHLRLWVDPQAGLLLADCASARRAEDALSLLVEAWPGFAVQLLQTQCAPATAMAAWLTEGQAPGDLALDRECELKAPDETKAVVRYARHALDIDEVREHIAQGKQPTRLALSWAGRVGFTLTEQGALRKIGFDDVVFEGKTDKADDGGFDADVAIATGELRRLVPALVEALDGELLPGQGPAPASPETVDTAAAGGPLPAVAASSPQAGEDLPPWA</sequence>
<accession>A0A7C9THF3</accession>
<keyword evidence="8" id="KW-1185">Reference proteome</keyword>
<dbReference type="EMBL" id="JAAGOH010000001">
    <property type="protein sequence ID" value="NDY89644.1"/>
    <property type="molecule type" value="Genomic_DNA"/>
</dbReference>
<dbReference type="Proteomes" id="UP000484255">
    <property type="component" value="Unassembled WGS sequence"/>
</dbReference>
<evidence type="ECO:0000256" key="1">
    <source>
        <dbReference type="ARBA" id="ARBA00004453"/>
    </source>
</evidence>
<protein>
    <recommendedName>
        <fullName evidence="3">Recombination-associated protein RdgC</fullName>
    </recommendedName>
</protein>
<evidence type="ECO:0000256" key="6">
    <source>
        <dbReference type="SAM" id="MobiDB-lite"/>
    </source>
</evidence>
<keyword evidence="4" id="KW-0963">Cytoplasm</keyword>
<dbReference type="PANTHER" id="PTHR38103">
    <property type="entry name" value="RECOMBINATION-ASSOCIATED PROTEIN RDGC"/>
    <property type="match status" value="1"/>
</dbReference>
<organism evidence="7 8">
    <name type="scientific">Ideonella livida</name>
    <dbReference type="NCBI Taxonomy" id="2707176"/>
    <lineage>
        <taxon>Bacteria</taxon>
        <taxon>Pseudomonadati</taxon>
        <taxon>Pseudomonadota</taxon>
        <taxon>Betaproteobacteria</taxon>
        <taxon>Burkholderiales</taxon>
        <taxon>Sphaerotilaceae</taxon>
        <taxon>Ideonella</taxon>
    </lineage>
</organism>
<name>A0A7C9THF3_9BURK</name>
<gene>
    <name evidence="7" type="ORF">G3A44_00380</name>
</gene>
<dbReference type="NCBIfam" id="NF001464">
    <property type="entry name" value="PRK00321.1-5"/>
    <property type="match status" value="1"/>
</dbReference>
<dbReference type="GO" id="GO:0003690">
    <property type="term" value="F:double-stranded DNA binding"/>
    <property type="evidence" value="ECO:0007669"/>
    <property type="project" value="TreeGrafter"/>
</dbReference>
<evidence type="ECO:0000313" key="8">
    <source>
        <dbReference type="Proteomes" id="UP000484255"/>
    </source>
</evidence>
<evidence type="ECO:0000256" key="5">
    <source>
        <dbReference type="ARBA" id="ARBA00023172"/>
    </source>
</evidence>
<reference evidence="7 8" key="1">
    <citation type="submission" date="2020-02" db="EMBL/GenBank/DDBJ databases">
        <title>Ideonella bacterium strain TBM-1.</title>
        <authorList>
            <person name="Chen W.-M."/>
        </authorList>
    </citation>
    <scope>NUCLEOTIDE SEQUENCE [LARGE SCALE GENOMIC DNA]</scope>
    <source>
        <strain evidence="7 8">TBM-1</strain>
    </source>
</reference>
<dbReference type="InterPro" id="IPR007476">
    <property type="entry name" value="RdgC"/>
</dbReference>
<feature type="region of interest" description="Disordered" evidence="6">
    <location>
        <begin position="298"/>
        <end position="337"/>
    </location>
</feature>
<dbReference type="GO" id="GO:0006310">
    <property type="term" value="P:DNA recombination"/>
    <property type="evidence" value="ECO:0007669"/>
    <property type="project" value="UniProtKB-KW"/>
</dbReference>
<proteinExistence type="inferred from homology"/>
<comment type="similarity">
    <text evidence="2">Belongs to the RdgC family.</text>
</comment>
<dbReference type="NCBIfam" id="NF001463">
    <property type="entry name" value="PRK00321.1-4"/>
    <property type="match status" value="1"/>
</dbReference>
<evidence type="ECO:0000256" key="4">
    <source>
        <dbReference type="ARBA" id="ARBA00022490"/>
    </source>
</evidence>
<dbReference type="Pfam" id="PF04381">
    <property type="entry name" value="RdgC"/>
    <property type="match status" value="1"/>
</dbReference>
<dbReference type="RefSeq" id="WP_163455505.1">
    <property type="nucleotide sequence ID" value="NZ_JAAGOH010000001.1"/>
</dbReference>
<comment type="subcellular location">
    <subcellularLocation>
        <location evidence="1">Cytoplasm</location>
        <location evidence="1">Nucleoid</location>
    </subcellularLocation>
</comment>
<dbReference type="AlphaFoldDB" id="A0A7C9THF3"/>
<evidence type="ECO:0000256" key="2">
    <source>
        <dbReference type="ARBA" id="ARBA00008657"/>
    </source>
</evidence>
<dbReference type="PANTHER" id="PTHR38103:SF1">
    <property type="entry name" value="RECOMBINATION-ASSOCIATED PROTEIN RDGC"/>
    <property type="match status" value="1"/>
</dbReference>
<dbReference type="GO" id="GO:0043590">
    <property type="term" value="C:bacterial nucleoid"/>
    <property type="evidence" value="ECO:0007669"/>
    <property type="project" value="TreeGrafter"/>
</dbReference>
<feature type="compositionally biased region" description="Low complexity" evidence="6">
    <location>
        <begin position="313"/>
        <end position="327"/>
    </location>
</feature>
<comment type="caution">
    <text evidence="7">The sequence shown here is derived from an EMBL/GenBank/DDBJ whole genome shotgun (WGS) entry which is preliminary data.</text>
</comment>
<dbReference type="GO" id="GO:0000018">
    <property type="term" value="P:regulation of DNA recombination"/>
    <property type="evidence" value="ECO:0007669"/>
    <property type="project" value="TreeGrafter"/>
</dbReference>
<keyword evidence="5" id="KW-0233">DNA recombination</keyword>
<evidence type="ECO:0000313" key="7">
    <source>
        <dbReference type="EMBL" id="NDY89644.1"/>
    </source>
</evidence>